<evidence type="ECO:0000256" key="1">
    <source>
        <dbReference type="ARBA" id="ARBA00005323"/>
    </source>
</evidence>
<comment type="similarity">
    <text evidence="1">Belongs to the DSD1 family.</text>
</comment>
<evidence type="ECO:0000313" key="4">
    <source>
        <dbReference type="EMBL" id="QEC64119.1"/>
    </source>
</evidence>
<accession>A0A5B8UYM7</accession>
<dbReference type="Gene3D" id="3.20.20.10">
    <property type="entry name" value="Alanine racemase"/>
    <property type="match status" value="1"/>
</dbReference>
<dbReference type="InterPro" id="IPR001608">
    <property type="entry name" value="Ala_racemase_N"/>
</dbReference>
<dbReference type="KEGG" id="mgin:FRZ54_16560"/>
<dbReference type="GO" id="GO:0036088">
    <property type="term" value="P:D-serine catabolic process"/>
    <property type="evidence" value="ECO:0007669"/>
    <property type="project" value="TreeGrafter"/>
</dbReference>
<sequence>MDDSNWYIIDDVDKLDTPALVIYPERVKQNISILKSMIDDVSRLRPHVKTNKCREVCTLMIDAGITKFKCATIAEAEMLGLCKAPDALLAYQPIGPKLERFVKLIKTYPDTQYSCLIDNIAAAKHISKAALENGIIIPIYIDLNVGQNRTGIVPSKALSLYTESQRLKGITIVGLHAYDGHIHDAEMESRIKRCNEAFEKARQLQQDIKSAGYAEPVIVAGGSPTFPIHAKREDIECSPGTFIYWDRGYLLICPEQPFLPAAVIISRAISLPDASKICLDVGHKSVSAENELAKRIWFLNAPELIPVAHSEEHLVVEAVEGHTYKPGDVLYGLPYHVCPTVALYERAITIKDNYIVGEWMNVARDRKINI</sequence>
<evidence type="ECO:0000313" key="5">
    <source>
        <dbReference type="Proteomes" id="UP000321479"/>
    </source>
</evidence>
<dbReference type="InterPro" id="IPR042208">
    <property type="entry name" value="D-ser_dehydrat-like_sf"/>
</dbReference>
<dbReference type="SUPFAM" id="SSF51419">
    <property type="entry name" value="PLP-binding barrel"/>
    <property type="match status" value="1"/>
</dbReference>
<keyword evidence="5" id="KW-1185">Reference proteome</keyword>
<proteinExistence type="inferred from homology"/>
<evidence type="ECO:0000256" key="2">
    <source>
        <dbReference type="ARBA" id="ARBA00023239"/>
    </source>
</evidence>
<organism evidence="4 5">
    <name type="scientific">Mucilaginibacter ginsenosidivorans</name>
    <dbReference type="NCBI Taxonomy" id="398053"/>
    <lineage>
        <taxon>Bacteria</taxon>
        <taxon>Pseudomonadati</taxon>
        <taxon>Bacteroidota</taxon>
        <taxon>Sphingobacteriia</taxon>
        <taxon>Sphingobacteriales</taxon>
        <taxon>Sphingobacteriaceae</taxon>
        <taxon>Mucilaginibacter</taxon>
    </lineage>
</organism>
<dbReference type="AlphaFoldDB" id="A0A5B8UYM7"/>
<dbReference type="PANTHER" id="PTHR28004:SF2">
    <property type="entry name" value="D-SERINE DEHYDRATASE"/>
    <property type="match status" value="1"/>
</dbReference>
<dbReference type="Pfam" id="PF01168">
    <property type="entry name" value="Ala_racemase_N"/>
    <property type="match status" value="1"/>
</dbReference>
<dbReference type="InterPro" id="IPR051466">
    <property type="entry name" value="D-amino_acid_metab_enzyme"/>
</dbReference>
<name>A0A5B8UYM7_9SPHI</name>
<dbReference type="OrthoDB" id="9788869at2"/>
<dbReference type="Proteomes" id="UP000321479">
    <property type="component" value="Chromosome"/>
</dbReference>
<dbReference type="Gene3D" id="2.40.37.20">
    <property type="entry name" value="D-serine dehydratase-like domain"/>
    <property type="match status" value="1"/>
</dbReference>
<dbReference type="InterPro" id="IPR026956">
    <property type="entry name" value="D-ser_dehydrat-like_dom"/>
</dbReference>
<dbReference type="PANTHER" id="PTHR28004">
    <property type="entry name" value="ZGC:162816-RELATED"/>
    <property type="match status" value="1"/>
</dbReference>
<dbReference type="CDD" id="cd06821">
    <property type="entry name" value="PLPDE_III_D-TA"/>
    <property type="match status" value="1"/>
</dbReference>
<keyword evidence="2" id="KW-0456">Lyase</keyword>
<protein>
    <submittedName>
        <fullName evidence="4">D-TA family PLP-dependent enzyme</fullName>
    </submittedName>
</protein>
<dbReference type="RefSeq" id="WP_147032692.1">
    <property type="nucleotide sequence ID" value="NZ_CP042436.1"/>
</dbReference>
<dbReference type="EMBL" id="CP042436">
    <property type="protein sequence ID" value="QEC64119.1"/>
    <property type="molecule type" value="Genomic_DNA"/>
</dbReference>
<dbReference type="GO" id="GO:0008721">
    <property type="term" value="F:D-serine ammonia-lyase activity"/>
    <property type="evidence" value="ECO:0007669"/>
    <property type="project" value="TreeGrafter"/>
</dbReference>
<feature type="domain" description="D-serine dehydratase-like" evidence="3">
    <location>
        <begin position="261"/>
        <end position="351"/>
    </location>
</feature>
<dbReference type="SMART" id="SM01119">
    <property type="entry name" value="D-ser_dehydrat"/>
    <property type="match status" value="1"/>
</dbReference>
<dbReference type="Pfam" id="PF14031">
    <property type="entry name" value="D-ser_dehydrat"/>
    <property type="match status" value="1"/>
</dbReference>
<evidence type="ECO:0000259" key="3">
    <source>
        <dbReference type="SMART" id="SM01119"/>
    </source>
</evidence>
<reference evidence="4 5" key="1">
    <citation type="journal article" date="2017" name="Curr. Microbiol.">
        <title>Mucilaginibacter ginsenosidivorans sp. nov., Isolated from Soil of Ginseng Field.</title>
        <authorList>
            <person name="Kim M.M."/>
            <person name="Siddiqi M.Z."/>
            <person name="Im W.T."/>
        </authorList>
    </citation>
    <scope>NUCLEOTIDE SEQUENCE [LARGE SCALE GENOMIC DNA]</scope>
    <source>
        <strain evidence="4 5">Gsoil 3017</strain>
    </source>
</reference>
<dbReference type="InterPro" id="IPR029066">
    <property type="entry name" value="PLP-binding_barrel"/>
</dbReference>
<gene>
    <name evidence="4" type="ORF">FRZ54_16560</name>
</gene>